<proteinExistence type="predicted"/>
<dbReference type="Proteomes" id="UP000266841">
    <property type="component" value="Unassembled WGS sequence"/>
</dbReference>
<sequence>CRATQDPGQAELTTTRGERAAGLDQKYVPEVVGDGTNGQVGPFEAALVGDFYTDNVFPIVVGTFGEVNEDTSKLITKLARLTAKTDFGKSMSPLVVTSQPHADVVKSTAACGFIEVAL</sequence>
<feature type="non-terminal residue" evidence="1">
    <location>
        <position position="1"/>
    </location>
</feature>
<evidence type="ECO:0000313" key="1">
    <source>
        <dbReference type="EMBL" id="EJK54647.1"/>
    </source>
</evidence>
<dbReference type="EMBL" id="AGNL01035502">
    <property type="protein sequence ID" value="EJK54647.1"/>
    <property type="molecule type" value="Genomic_DNA"/>
</dbReference>
<reference evidence="1 2" key="1">
    <citation type="journal article" date="2012" name="Genome Biol.">
        <title>Genome and low-iron response of an oceanic diatom adapted to chronic iron limitation.</title>
        <authorList>
            <person name="Lommer M."/>
            <person name="Specht M."/>
            <person name="Roy A.S."/>
            <person name="Kraemer L."/>
            <person name="Andreson R."/>
            <person name="Gutowska M.A."/>
            <person name="Wolf J."/>
            <person name="Bergner S.V."/>
            <person name="Schilhabel M.B."/>
            <person name="Klostermeier U.C."/>
            <person name="Beiko R.G."/>
            <person name="Rosenstiel P."/>
            <person name="Hippler M."/>
            <person name="Laroche J."/>
        </authorList>
    </citation>
    <scope>NUCLEOTIDE SEQUENCE [LARGE SCALE GENOMIC DNA]</scope>
    <source>
        <strain evidence="1 2">CCMP1005</strain>
    </source>
</reference>
<accession>K0S729</accession>
<dbReference type="AlphaFoldDB" id="K0S729"/>
<name>K0S729_THAOC</name>
<gene>
    <name evidence="1" type="ORF">THAOC_25707</name>
</gene>
<dbReference type="OrthoDB" id="55737at2759"/>
<comment type="caution">
    <text evidence="1">The sequence shown here is derived from an EMBL/GenBank/DDBJ whole genome shotgun (WGS) entry which is preliminary data.</text>
</comment>
<protein>
    <submittedName>
        <fullName evidence="1">Uncharacterized protein</fullName>
    </submittedName>
</protein>
<evidence type="ECO:0000313" key="2">
    <source>
        <dbReference type="Proteomes" id="UP000266841"/>
    </source>
</evidence>
<keyword evidence="2" id="KW-1185">Reference proteome</keyword>
<organism evidence="1 2">
    <name type="scientific">Thalassiosira oceanica</name>
    <name type="common">Marine diatom</name>
    <dbReference type="NCBI Taxonomy" id="159749"/>
    <lineage>
        <taxon>Eukaryota</taxon>
        <taxon>Sar</taxon>
        <taxon>Stramenopiles</taxon>
        <taxon>Ochrophyta</taxon>
        <taxon>Bacillariophyta</taxon>
        <taxon>Coscinodiscophyceae</taxon>
        <taxon>Thalassiosirophycidae</taxon>
        <taxon>Thalassiosirales</taxon>
        <taxon>Thalassiosiraceae</taxon>
        <taxon>Thalassiosira</taxon>
    </lineage>
</organism>